<protein>
    <submittedName>
        <fullName evidence="3">Deoxyguanosinetriphosphate triphosphohydrolase</fullName>
        <ecNumber evidence="3">3.1.5.1</ecNumber>
    </submittedName>
</protein>
<dbReference type="SMART" id="SM00471">
    <property type="entry name" value="HDc"/>
    <property type="match status" value="1"/>
</dbReference>
<dbReference type="Pfam" id="PF13286">
    <property type="entry name" value="HD_assoc"/>
    <property type="match status" value="1"/>
</dbReference>
<evidence type="ECO:0000259" key="2">
    <source>
        <dbReference type="SMART" id="SM00471"/>
    </source>
</evidence>
<dbReference type="InterPro" id="IPR026875">
    <property type="entry name" value="PHydrolase_assoc_dom"/>
</dbReference>
<dbReference type="RefSeq" id="WP_057952803.1">
    <property type="nucleotide sequence ID" value="NZ_CP013118.1"/>
</dbReference>
<dbReference type="InterPro" id="IPR006674">
    <property type="entry name" value="HD_domain"/>
</dbReference>
<dbReference type="InterPro" id="IPR006261">
    <property type="entry name" value="dGTPase"/>
</dbReference>
<dbReference type="InterPro" id="IPR050135">
    <property type="entry name" value="dGTPase-like"/>
</dbReference>
<dbReference type="Gene3D" id="1.10.3410.10">
    <property type="entry name" value="putative deoxyguanosinetriphosphate triphosphohydrolase like domain"/>
    <property type="match status" value="1"/>
</dbReference>
<name>A0A0S2HYY5_9BACT</name>
<dbReference type="NCBIfam" id="TIGR01353">
    <property type="entry name" value="dGTP_triPase"/>
    <property type="match status" value="1"/>
</dbReference>
<dbReference type="InterPro" id="IPR023293">
    <property type="entry name" value="dGTP_triP_hydro_central_sf"/>
</dbReference>
<dbReference type="InterPro" id="IPR003607">
    <property type="entry name" value="HD/PDEase_dom"/>
</dbReference>
<sequence>MNWSKLLNANRFGQDTRQLDPVEIRSQFQRDYDRIIFAPAFRRLQNKTQVFPLPGSVYVHNRLTHSLEVASVGRSLGRKVANYLMSIDDGPSSHLLEELPTIVSTACLCHDMGNPPFGHSGEDALSRFFRDGKGQALKQEFDEQQWKDLTYFEGNANVLRLLTHQFKGRRKGGFVTTYATLASVIKYPYASTHSQGNKYGFFSTEQKNFQEVARQTGLNLQADGSFNRHPLVFLVEAADDISYLLMDMEDAHRLKILSYEEIIRYLAPFYEADESLKQKFEEVQKEVTDKNELISFLRASIINKLVNASADVFVENYDAIMNGTFQDPLYKHLPDYLRENMKRCKKVSVEKIYNHRSVVKIQLAGYHVLGTLLEEFVGAAMNPEASYSQQLLSLIPAQFEVREGDLYNRLRYVLDFISGMTDIYAVQLFRDIRGIDFEQWPV</sequence>
<dbReference type="PATRIC" id="fig|1307839.3.peg.1796"/>
<dbReference type="EMBL" id="CP013118">
    <property type="protein sequence ID" value="ALO15337.1"/>
    <property type="molecule type" value="Genomic_DNA"/>
</dbReference>
<proteinExistence type="predicted"/>
<dbReference type="Gene3D" id="1.10.3550.10">
    <property type="entry name" value="eoxyguanosinetriphosphate triphosphohydrolase domain-like"/>
    <property type="match status" value="1"/>
</dbReference>
<dbReference type="Pfam" id="PF01966">
    <property type="entry name" value="HD"/>
    <property type="match status" value="1"/>
</dbReference>
<dbReference type="STRING" id="1307839.L21SP5_01695"/>
<reference evidence="3 4" key="1">
    <citation type="submission" date="2015-11" db="EMBL/GenBank/DDBJ databases">
        <title>Description and complete genome sequence of a novel strain predominating in hypersaline microbial mats and representing a new family of the Bacteriodetes phylum.</title>
        <authorList>
            <person name="Spring S."/>
            <person name="Bunk B."/>
            <person name="Sproer C."/>
            <person name="Klenk H.-P."/>
        </authorList>
    </citation>
    <scope>NUCLEOTIDE SEQUENCE [LARGE SCALE GENOMIC DNA]</scope>
    <source>
        <strain evidence="3 4">L21-Spi-D4</strain>
    </source>
</reference>
<evidence type="ECO:0000313" key="3">
    <source>
        <dbReference type="EMBL" id="ALO15337.1"/>
    </source>
</evidence>
<dbReference type="SUPFAM" id="SSF109604">
    <property type="entry name" value="HD-domain/PDEase-like"/>
    <property type="match status" value="1"/>
</dbReference>
<dbReference type="InterPro" id="IPR027432">
    <property type="entry name" value="dGTP_triphosphohydrolase_C"/>
</dbReference>
<evidence type="ECO:0000256" key="1">
    <source>
        <dbReference type="ARBA" id="ARBA00022801"/>
    </source>
</evidence>
<keyword evidence="1 3" id="KW-0378">Hydrolase</keyword>
<gene>
    <name evidence="3" type="primary">dgt</name>
    <name evidence="3" type="ORF">L21SP5_01695</name>
</gene>
<dbReference type="EC" id="3.1.5.1" evidence="3"/>
<dbReference type="PANTHER" id="PTHR11373">
    <property type="entry name" value="DEOXYNUCLEOSIDE TRIPHOSPHATE TRIPHOSPHOHYDROLASE"/>
    <property type="match status" value="1"/>
</dbReference>
<dbReference type="AlphaFoldDB" id="A0A0S2HYY5"/>
<organism evidence="3 4">
    <name type="scientific">Salinivirga cyanobacteriivorans</name>
    <dbReference type="NCBI Taxonomy" id="1307839"/>
    <lineage>
        <taxon>Bacteria</taxon>
        <taxon>Pseudomonadati</taxon>
        <taxon>Bacteroidota</taxon>
        <taxon>Bacteroidia</taxon>
        <taxon>Bacteroidales</taxon>
        <taxon>Salinivirgaceae</taxon>
        <taxon>Salinivirga</taxon>
    </lineage>
</organism>
<dbReference type="Proteomes" id="UP000064893">
    <property type="component" value="Chromosome"/>
</dbReference>
<dbReference type="Gene3D" id="1.10.3210.10">
    <property type="entry name" value="Hypothetical protein af1432"/>
    <property type="match status" value="1"/>
</dbReference>
<dbReference type="OrthoDB" id="9803619at2"/>
<dbReference type="CDD" id="cd00077">
    <property type="entry name" value="HDc"/>
    <property type="match status" value="1"/>
</dbReference>
<dbReference type="NCBIfam" id="NF002205">
    <property type="entry name" value="PRK01096.1"/>
    <property type="match status" value="1"/>
</dbReference>
<dbReference type="KEGG" id="blq:L21SP5_01695"/>
<keyword evidence="4" id="KW-1185">Reference proteome</keyword>
<evidence type="ECO:0000313" key="4">
    <source>
        <dbReference type="Proteomes" id="UP000064893"/>
    </source>
</evidence>
<accession>A0A0S2HYY5</accession>
<dbReference type="GO" id="GO:0006203">
    <property type="term" value="P:dGTP catabolic process"/>
    <property type="evidence" value="ECO:0007669"/>
    <property type="project" value="TreeGrafter"/>
</dbReference>
<dbReference type="GO" id="GO:0008832">
    <property type="term" value="F:dGTPase activity"/>
    <property type="evidence" value="ECO:0007669"/>
    <property type="project" value="UniProtKB-EC"/>
</dbReference>
<dbReference type="PANTHER" id="PTHR11373:SF32">
    <property type="entry name" value="DEOXYGUANOSINETRIPHOSPHATE TRIPHOSPHOHYDROLASE"/>
    <property type="match status" value="1"/>
</dbReference>
<feature type="domain" description="HD/PDEase" evidence="2">
    <location>
        <begin position="58"/>
        <end position="253"/>
    </location>
</feature>